<gene>
    <name evidence="1" type="ORF">GUK36_35155</name>
</gene>
<sequence length="199" mass="23087">MPTSRRTLNDALRSPRDFYIPKGSVKIADKASDGIVYIFTSHKGRPAAMAFHGKAAKPDWHHSFASTDARERKIREHFEGRRRWSEWKQERRDERKKPHGFETGHILYASWGYDQTNINFYQVTAIIGAHMVEVREVRQISADKGDEPWMTGKVVPHLDAFIGQPLRRRVNGRSKSVRIDNVRTAFLWDGRPINWTGYA</sequence>
<accession>A0A6P0DRC6</accession>
<dbReference type="AlphaFoldDB" id="A0A6P0DRC6"/>
<protein>
    <recommendedName>
        <fullName evidence="3">YagA-like protein</fullName>
    </recommendedName>
</protein>
<evidence type="ECO:0000313" key="1">
    <source>
        <dbReference type="EMBL" id="NEK54600.1"/>
    </source>
</evidence>
<comment type="caution">
    <text evidence="1">The sequence shown here is derived from an EMBL/GenBank/DDBJ whole genome shotgun (WGS) entry which is preliminary data.</text>
</comment>
<proteinExistence type="predicted"/>
<name>A0A6P0DRC6_RHILE</name>
<dbReference type="Proteomes" id="UP000471409">
    <property type="component" value="Unassembled WGS sequence"/>
</dbReference>
<organism evidence="1 2">
    <name type="scientific">Rhizobium leguminosarum</name>
    <dbReference type="NCBI Taxonomy" id="384"/>
    <lineage>
        <taxon>Bacteria</taxon>
        <taxon>Pseudomonadati</taxon>
        <taxon>Pseudomonadota</taxon>
        <taxon>Alphaproteobacteria</taxon>
        <taxon>Hyphomicrobiales</taxon>
        <taxon>Rhizobiaceae</taxon>
        <taxon>Rhizobium/Agrobacterium group</taxon>
        <taxon>Rhizobium</taxon>
    </lineage>
</organism>
<evidence type="ECO:0000313" key="2">
    <source>
        <dbReference type="Proteomes" id="UP000471409"/>
    </source>
</evidence>
<evidence type="ECO:0008006" key="3">
    <source>
        <dbReference type="Google" id="ProtNLM"/>
    </source>
</evidence>
<reference evidence="1 2" key="1">
    <citation type="submission" date="2020-01" db="EMBL/GenBank/DDBJ databases">
        <title>Rhizobium genotypes associated with high levels of biological nitrogen fixation by grain legumes in a temperate-maritime cropping system.</title>
        <authorList>
            <person name="Maluk M."/>
            <person name="Francesc Ferrando Molina F."/>
            <person name="Lopez Del Egido L."/>
            <person name="Lafos M."/>
            <person name="Langarica-Fuentes A."/>
            <person name="Gebre Yohannes G."/>
            <person name="Young M.W."/>
            <person name="Martin P."/>
            <person name="Gantlett R."/>
            <person name="Kenicer G."/>
            <person name="Hawes C."/>
            <person name="Begg G.S."/>
            <person name="Quilliam R.S."/>
            <person name="Squire G.R."/>
            <person name="Poole P.S."/>
            <person name="Young P.W."/>
            <person name="Iannetta P.M."/>
            <person name="James E.K."/>
        </authorList>
    </citation>
    <scope>NUCLEOTIDE SEQUENCE [LARGE SCALE GENOMIC DNA]</scope>
    <source>
        <strain evidence="1 2">JHI944</strain>
    </source>
</reference>
<dbReference type="EMBL" id="WXXP01000032">
    <property type="protein sequence ID" value="NEK54600.1"/>
    <property type="molecule type" value="Genomic_DNA"/>
</dbReference>